<accession>A0A420FHZ9</accession>
<evidence type="ECO:0000256" key="4">
    <source>
        <dbReference type="ARBA" id="ARBA00022679"/>
    </source>
</evidence>
<keyword evidence="5" id="KW-0472">Membrane</keyword>
<evidence type="ECO:0000256" key="1">
    <source>
        <dbReference type="ARBA" id="ARBA00004236"/>
    </source>
</evidence>
<dbReference type="PANTHER" id="PTHR43646">
    <property type="entry name" value="GLYCOSYLTRANSFERASE"/>
    <property type="match status" value="1"/>
</dbReference>
<dbReference type="Proteomes" id="UP000286402">
    <property type="component" value="Unassembled WGS sequence"/>
</dbReference>
<evidence type="ECO:0000256" key="2">
    <source>
        <dbReference type="ARBA" id="ARBA00022475"/>
    </source>
</evidence>
<comment type="subcellular location">
    <subcellularLocation>
        <location evidence="1">Cell membrane</location>
    </subcellularLocation>
</comment>
<evidence type="ECO:0000259" key="6">
    <source>
        <dbReference type="Pfam" id="PF00535"/>
    </source>
</evidence>
<keyword evidence="8" id="KW-1185">Reference proteome</keyword>
<dbReference type="SUPFAM" id="SSF53448">
    <property type="entry name" value="Nucleotide-diphospho-sugar transferases"/>
    <property type="match status" value="1"/>
</dbReference>
<evidence type="ECO:0000256" key="5">
    <source>
        <dbReference type="ARBA" id="ARBA00023136"/>
    </source>
</evidence>
<keyword evidence="3" id="KW-0328">Glycosyltransferase</keyword>
<proteinExistence type="predicted"/>
<dbReference type="RefSeq" id="WP_120335809.1">
    <property type="nucleotide sequence ID" value="NZ_MCAQ01000027.1"/>
</dbReference>
<dbReference type="Gene3D" id="3.90.550.10">
    <property type="entry name" value="Spore Coat Polysaccharide Biosynthesis Protein SpsA, Chain A"/>
    <property type="match status" value="1"/>
</dbReference>
<gene>
    <name evidence="7" type="ORF">BCY89_15360</name>
</gene>
<protein>
    <submittedName>
        <fullName evidence="7">Glycosyl transferase family A</fullName>
    </submittedName>
</protein>
<dbReference type="GO" id="GO:0016757">
    <property type="term" value="F:glycosyltransferase activity"/>
    <property type="evidence" value="ECO:0007669"/>
    <property type="project" value="UniProtKB-KW"/>
</dbReference>
<dbReference type="Pfam" id="PF00535">
    <property type="entry name" value="Glycos_transf_2"/>
    <property type="match status" value="1"/>
</dbReference>
<dbReference type="PANTHER" id="PTHR43646:SF2">
    <property type="entry name" value="GLYCOSYLTRANSFERASE 2-LIKE DOMAIN-CONTAINING PROTEIN"/>
    <property type="match status" value="1"/>
</dbReference>
<dbReference type="AlphaFoldDB" id="A0A420FHZ9"/>
<reference evidence="7 8" key="1">
    <citation type="submission" date="2016-07" db="EMBL/GenBank/DDBJ databases">
        <title>Genome analysis of Sphingobacterium siyangense T12B17.</title>
        <authorList>
            <person name="Xu D."/>
            <person name="Su Y."/>
            <person name="Zheng S."/>
        </authorList>
    </citation>
    <scope>NUCLEOTIDE SEQUENCE [LARGE SCALE GENOMIC DNA]</scope>
    <source>
        <strain evidence="7 8">T12B17</strain>
    </source>
</reference>
<sequence length="283" mass="32102">MAKWYTQYAKVYDQEVGSVDNDVIEKVRAQVQLSSSSDPIISIVVIAYNEERKLLACLWSLAEQRCHLPMELIVVNNNSTDQTESLLKRLGATYHNELKQGPGFARQCGLDQARGKFMLCVDGDTMYPPSYAETHVKVLDRPEISATFSLWSFLPQTGQSRTFLWFYEGLRDIYLNLQFIKRPELCVRGMVFSFKTELGRKVNFRTDIKRGEDGSMALGLKAYGKIHFIRSPKARAMTGQNTIAADGSLANSFFVRLRKAITSMGGLFSGKKHYQDEESNRIP</sequence>
<evidence type="ECO:0000256" key="3">
    <source>
        <dbReference type="ARBA" id="ARBA00022676"/>
    </source>
</evidence>
<dbReference type="InterPro" id="IPR001173">
    <property type="entry name" value="Glyco_trans_2-like"/>
</dbReference>
<evidence type="ECO:0000313" key="7">
    <source>
        <dbReference type="EMBL" id="RKF32547.1"/>
    </source>
</evidence>
<comment type="caution">
    <text evidence="7">The sequence shown here is derived from an EMBL/GenBank/DDBJ whole genome shotgun (WGS) entry which is preliminary data.</text>
</comment>
<keyword evidence="2" id="KW-1003">Cell membrane</keyword>
<organism evidence="7 8">
    <name type="scientific">Sphingobacterium siyangense</name>
    <dbReference type="NCBI Taxonomy" id="459529"/>
    <lineage>
        <taxon>Bacteria</taxon>
        <taxon>Pseudomonadati</taxon>
        <taxon>Bacteroidota</taxon>
        <taxon>Sphingobacteriia</taxon>
        <taxon>Sphingobacteriales</taxon>
        <taxon>Sphingobacteriaceae</taxon>
        <taxon>Sphingobacterium</taxon>
    </lineage>
</organism>
<dbReference type="GO" id="GO:0005886">
    <property type="term" value="C:plasma membrane"/>
    <property type="evidence" value="ECO:0007669"/>
    <property type="project" value="UniProtKB-SubCell"/>
</dbReference>
<dbReference type="EMBL" id="MCAQ01000027">
    <property type="protein sequence ID" value="RKF32547.1"/>
    <property type="molecule type" value="Genomic_DNA"/>
</dbReference>
<feature type="domain" description="Glycosyltransferase 2-like" evidence="6">
    <location>
        <begin position="42"/>
        <end position="162"/>
    </location>
</feature>
<keyword evidence="4 7" id="KW-0808">Transferase</keyword>
<evidence type="ECO:0000313" key="8">
    <source>
        <dbReference type="Proteomes" id="UP000286402"/>
    </source>
</evidence>
<dbReference type="InterPro" id="IPR029044">
    <property type="entry name" value="Nucleotide-diphossugar_trans"/>
</dbReference>
<dbReference type="CDD" id="cd00761">
    <property type="entry name" value="Glyco_tranf_GTA_type"/>
    <property type="match status" value="1"/>
</dbReference>
<name>A0A420FHZ9_9SPHI</name>